<dbReference type="Pfam" id="PF00069">
    <property type="entry name" value="Pkinase"/>
    <property type="match status" value="1"/>
</dbReference>
<dbReference type="CDD" id="cd14014">
    <property type="entry name" value="STKc_PknB_like"/>
    <property type="match status" value="1"/>
</dbReference>
<dbReference type="InterPro" id="IPR000719">
    <property type="entry name" value="Prot_kinase_dom"/>
</dbReference>
<gene>
    <name evidence="4" type="ordered locus">DR_1213</name>
</gene>
<dbReference type="InParanoid" id="Q9RV17"/>
<accession>Q9RV17</accession>
<dbReference type="FunCoup" id="Q9RV17">
    <property type="interactions" value="4"/>
</dbReference>
<keyword evidence="4" id="KW-0418">Kinase</keyword>
<feature type="domain" description="Protein kinase" evidence="3">
    <location>
        <begin position="39"/>
        <end position="290"/>
    </location>
</feature>
<dbReference type="EnsemblBacteria" id="AAF10786">
    <property type="protein sequence ID" value="AAF10786"/>
    <property type="gene ID" value="DR_1213"/>
</dbReference>
<dbReference type="PIR" id="G75421">
    <property type="entry name" value="G75421"/>
</dbReference>
<evidence type="ECO:0000313" key="4">
    <source>
        <dbReference type="EMBL" id="AAF10786.1"/>
    </source>
</evidence>
<name>Q9RV17_DEIRA</name>
<dbReference type="InterPro" id="IPR011009">
    <property type="entry name" value="Kinase-like_dom_sf"/>
</dbReference>
<dbReference type="eggNOG" id="COG0515">
    <property type="taxonomic scope" value="Bacteria"/>
</dbReference>
<feature type="region of interest" description="Disordered" evidence="2">
    <location>
        <begin position="292"/>
        <end position="350"/>
    </location>
</feature>
<dbReference type="Gene3D" id="3.30.200.20">
    <property type="entry name" value="Phosphorylase Kinase, domain 1"/>
    <property type="match status" value="1"/>
</dbReference>
<dbReference type="GO" id="GO:0005524">
    <property type="term" value="F:ATP binding"/>
    <property type="evidence" value="ECO:0007669"/>
    <property type="project" value="UniProtKB-UniRule"/>
</dbReference>
<dbReference type="GO" id="GO:0004674">
    <property type="term" value="F:protein serine/threonine kinase activity"/>
    <property type="evidence" value="ECO:0000318"/>
    <property type="project" value="GO_Central"/>
</dbReference>
<keyword evidence="4" id="KW-0808">Transferase</keyword>
<dbReference type="Proteomes" id="UP000002524">
    <property type="component" value="Chromosome 1"/>
</dbReference>
<dbReference type="KEGG" id="dra:DR_1213"/>
<dbReference type="InterPro" id="IPR017441">
    <property type="entry name" value="Protein_kinase_ATP_BS"/>
</dbReference>
<keyword evidence="4" id="KW-0723">Serine/threonine-protein kinase</keyword>
<evidence type="ECO:0000313" key="5">
    <source>
        <dbReference type="Proteomes" id="UP000002524"/>
    </source>
</evidence>
<dbReference type="GO" id="GO:0005737">
    <property type="term" value="C:cytoplasm"/>
    <property type="evidence" value="ECO:0000318"/>
    <property type="project" value="GO_Central"/>
</dbReference>
<keyword evidence="1" id="KW-0547">Nucleotide-binding</keyword>
<dbReference type="AlphaFoldDB" id="Q9RV17"/>
<keyword evidence="1" id="KW-0067">ATP-binding</keyword>
<dbReference type="HOGENOM" id="CLU_000288_63_44_0"/>
<dbReference type="PROSITE" id="PS50011">
    <property type="entry name" value="PROTEIN_KINASE_DOM"/>
    <property type="match status" value="1"/>
</dbReference>
<dbReference type="SMART" id="SM00220">
    <property type="entry name" value="S_TKc"/>
    <property type="match status" value="1"/>
</dbReference>
<dbReference type="SUPFAM" id="SSF56112">
    <property type="entry name" value="Protein kinase-like (PK-like)"/>
    <property type="match status" value="1"/>
</dbReference>
<organism evidence="4 5">
    <name type="scientific">Deinococcus radiodurans (strain ATCC 13939 / DSM 20539 / JCM 16871 / CCUG 27074 / LMG 4051 / NBRC 15346 / NCIMB 9279 / VKM B-1422 / R1)</name>
    <dbReference type="NCBI Taxonomy" id="243230"/>
    <lineage>
        <taxon>Bacteria</taxon>
        <taxon>Thermotogati</taxon>
        <taxon>Deinococcota</taxon>
        <taxon>Deinococci</taxon>
        <taxon>Deinococcales</taxon>
        <taxon>Deinococcaceae</taxon>
        <taxon>Deinococcus</taxon>
    </lineage>
</organism>
<evidence type="ECO:0000256" key="1">
    <source>
        <dbReference type="PROSITE-ProRule" id="PRU10141"/>
    </source>
</evidence>
<dbReference type="PANTHER" id="PTHR44329">
    <property type="entry name" value="SERINE/THREONINE-PROTEIN KINASE TNNI3K-RELATED"/>
    <property type="match status" value="1"/>
</dbReference>
<dbReference type="InterPro" id="IPR051681">
    <property type="entry name" value="Ser/Thr_Kinases-Pseudokinases"/>
</dbReference>
<evidence type="ECO:0000256" key="2">
    <source>
        <dbReference type="SAM" id="MobiDB-lite"/>
    </source>
</evidence>
<evidence type="ECO:0000259" key="3">
    <source>
        <dbReference type="PROSITE" id="PS50011"/>
    </source>
</evidence>
<keyword evidence="5" id="KW-1185">Reference proteome</keyword>
<dbReference type="OrthoDB" id="9788659at2"/>
<dbReference type="PaxDb" id="243230-DR_1213"/>
<sequence length="350" mass="38183">MRGPFMGFSIEFGEANLDKLGVRRTSERVSQPPLTLKNYALSRSIGRGNTSDVRLATGPDGREVAIKLPLPATLRQHDAAERFGNEVRLTLQFRHPHVVRGFAGTPFGPGAFLALFYYPDGPLSNRLRGQPLPNEEALRILADIAAALAYLHRLGAVHQDVKPQNVYVSGGRAALGDLGSAYFVAQGSKTSGSPYYMAPEVYHGESTSSASDVYSLGVMAWELLTGARPFSGNSYEELMVAHLSRFPAPLASLRPELPRALSRLLDRTFAKRPHERPTADALRRALLEALGETPQEEDLPAEEVPLASQQAGRHTAAPRVTGPQGPAETPAQPERVRPARRGWNPFRRKG</sequence>
<proteinExistence type="predicted"/>
<feature type="binding site" evidence="1">
    <location>
        <position position="67"/>
    </location>
    <ligand>
        <name>ATP</name>
        <dbReference type="ChEBI" id="CHEBI:30616"/>
    </ligand>
</feature>
<dbReference type="PROSITE" id="PS00107">
    <property type="entry name" value="PROTEIN_KINASE_ATP"/>
    <property type="match status" value="1"/>
</dbReference>
<dbReference type="Gene3D" id="1.10.510.10">
    <property type="entry name" value="Transferase(Phosphotransferase) domain 1"/>
    <property type="match status" value="1"/>
</dbReference>
<reference evidence="4 5" key="1">
    <citation type="journal article" date="1999" name="Science">
        <title>Genome sequence of the radioresistant bacterium Deinococcus radiodurans R1.</title>
        <authorList>
            <person name="White O."/>
            <person name="Eisen J.A."/>
            <person name="Heidelberg J.F."/>
            <person name="Hickey E.K."/>
            <person name="Peterson J.D."/>
            <person name="Dodson R.J."/>
            <person name="Haft D.H."/>
            <person name="Gwinn M.L."/>
            <person name="Nelson W.C."/>
            <person name="Richardson D.L."/>
            <person name="Moffat K.S."/>
            <person name="Qin H."/>
            <person name="Jiang L."/>
            <person name="Pamphile W."/>
            <person name="Crosby M."/>
            <person name="Shen M."/>
            <person name="Vamathevan J.J."/>
            <person name="Lam P."/>
            <person name="McDonald L."/>
            <person name="Utterback T."/>
            <person name="Zalewski C."/>
            <person name="Makarova K.S."/>
            <person name="Aravind L."/>
            <person name="Daly M.J."/>
            <person name="Minton K.W."/>
            <person name="Fleischmann R.D."/>
            <person name="Ketchum K.A."/>
            <person name="Nelson K.E."/>
            <person name="Salzberg S."/>
            <person name="Smith H.O."/>
            <person name="Venter J.C."/>
            <person name="Fraser C.M."/>
        </authorList>
    </citation>
    <scope>NUCLEOTIDE SEQUENCE [LARGE SCALE GENOMIC DNA]</scope>
    <source>
        <strain evidence="5">ATCC 13939 / DSM 20539 / JCM 16871 / LMG 4051 / NBRC 15346 / NCIMB 9279 / R1 / VKM B-1422</strain>
    </source>
</reference>
<protein>
    <submittedName>
        <fullName evidence="4">Serine/threonine protein kinase, putative</fullName>
    </submittedName>
</protein>
<dbReference type="EMBL" id="AE000513">
    <property type="protein sequence ID" value="AAF10786.1"/>
    <property type="molecule type" value="Genomic_DNA"/>
</dbReference>
<dbReference type="PATRIC" id="fig|243230.17.peg.1412"/>
<dbReference type="GO" id="GO:0035556">
    <property type="term" value="P:intracellular signal transduction"/>
    <property type="evidence" value="ECO:0000318"/>
    <property type="project" value="GO_Central"/>
</dbReference>
<dbReference type="STRING" id="243230.DR_1213"/>